<keyword evidence="12" id="KW-0756">Sterol biosynthesis</keyword>
<keyword evidence="11" id="KW-0752">Steroid biosynthesis</keyword>
<comment type="catalytic activity">
    <reaction evidence="19">
        <text>a sterol + UDP-alpha-D-glucose = a sterol 3-beta-D-glucoside + UDP + H(+)</text>
        <dbReference type="Rhea" id="RHEA:22724"/>
        <dbReference type="ChEBI" id="CHEBI:15378"/>
        <dbReference type="ChEBI" id="CHEBI:15889"/>
        <dbReference type="ChEBI" id="CHEBI:37424"/>
        <dbReference type="ChEBI" id="CHEBI:58223"/>
        <dbReference type="ChEBI" id="CHEBI:58885"/>
        <dbReference type="EC" id="2.4.1.173"/>
    </reaction>
    <physiologicalReaction direction="left-to-right" evidence="19">
        <dbReference type="Rhea" id="RHEA:22725"/>
    </physiologicalReaction>
</comment>
<evidence type="ECO:0000256" key="13">
    <source>
        <dbReference type="ARBA" id="ARBA00023098"/>
    </source>
</evidence>
<feature type="compositionally biased region" description="Basic residues" evidence="20">
    <location>
        <begin position="468"/>
        <end position="479"/>
    </location>
</feature>
<feature type="compositionally biased region" description="Low complexity" evidence="20">
    <location>
        <begin position="442"/>
        <end position="453"/>
    </location>
</feature>
<dbReference type="GO" id="GO:0016126">
    <property type="term" value="P:sterol biosynthetic process"/>
    <property type="evidence" value="ECO:0007669"/>
    <property type="project" value="UniProtKB-KW"/>
</dbReference>
<dbReference type="Gene3D" id="2.30.29.30">
    <property type="entry name" value="Pleckstrin-homology domain (PH domain)/Phosphotyrosine-binding domain (PTB)"/>
    <property type="match status" value="2"/>
</dbReference>
<dbReference type="GO" id="GO:0016906">
    <property type="term" value="F:sterol 3-beta-glucosyltransferase activity"/>
    <property type="evidence" value="ECO:0007669"/>
    <property type="project" value="UniProtKB-EC"/>
</dbReference>
<keyword evidence="9" id="KW-0808">Transferase</keyword>
<keyword evidence="8" id="KW-0328">Glycosyltransferase</keyword>
<dbReference type="Gene3D" id="3.40.50.2000">
    <property type="entry name" value="Glycogen Phosphorylase B"/>
    <property type="match status" value="2"/>
</dbReference>
<evidence type="ECO:0000256" key="14">
    <source>
        <dbReference type="ARBA" id="ARBA00023136"/>
    </source>
</evidence>
<dbReference type="EMBL" id="BDGX01000011">
    <property type="protein sequence ID" value="GAV48532.1"/>
    <property type="molecule type" value="Genomic_DNA"/>
</dbReference>
<dbReference type="CDD" id="cd03784">
    <property type="entry name" value="GT1_Gtf-like"/>
    <property type="match status" value="1"/>
</dbReference>
<dbReference type="AlphaFoldDB" id="A0A1Q2ZYL2"/>
<evidence type="ECO:0000256" key="4">
    <source>
        <dbReference type="ARBA" id="ARBA00012650"/>
    </source>
</evidence>
<keyword evidence="7" id="KW-0444">Lipid biosynthesis</keyword>
<evidence type="ECO:0000256" key="7">
    <source>
        <dbReference type="ARBA" id="ARBA00022516"/>
    </source>
</evidence>
<evidence type="ECO:0000256" key="12">
    <source>
        <dbReference type="ARBA" id="ARBA00023011"/>
    </source>
</evidence>
<comment type="subcellular location">
    <subcellularLocation>
        <location evidence="2">Cytoplasm</location>
    </subcellularLocation>
    <subcellularLocation>
        <location evidence="1">Membrane</location>
        <topology evidence="1">Peripheral membrane protein</topology>
    </subcellularLocation>
</comment>
<gene>
    <name evidence="22" type="ORF">ZYGR_0K00370</name>
</gene>
<feature type="region of interest" description="Disordered" evidence="20">
    <location>
        <begin position="1"/>
        <end position="93"/>
    </location>
</feature>
<accession>A0A1Q2ZYL2</accession>
<name>A0A1Q2ZYL2_ZYGRO</name>
<organism evidence="22 23">
    <name type="scientific">Zygosaccharomyces rouxii</name>
    <dbReference type="NCBI Taxonomy" id="4956"/>
    <lineage>
        <taxon>Eukaryota</taxon>
        <taxon>Fungi</taxon>
        <taxon>Dikarya</taxon>
        <taxon>Ascomycota</taxon>
        <taxon>Saccharomycotina</taxon>
        <taxon>Saccharomycetes</taxon>
        <taxon>Saccharomycetales</taxon>
        <taxon>Saccharomycetaceae</taxon>
        <taxon>Zygosaccharomyces</taxon>
    </lineage>
</organism>
<comment type="catalytic activity">
    <reaction evidence="18">
        <text>ergosterol + UDP-alpha-D-glucose = ergosteryl 3-beta-D-glucoside + UDP + H(+)</text>
        <dbReference type="Rhea" id="RHEA:61836"/>
        <dbReference type="ChEBI" id="CHEBI:15378"/>
        <dbReference type="ChEBI" id="CHEBI:16933"/>
        <dbReference type="ChEBI" id="CHEBI:52973"/>
        <dbReference type="ChEBI" id="CHEBI:58223"/>
        <dbReference type="ChEBI" id="CHEBI:58885"/>
    </reaction>
    <physiologicalReaction direction="left-to-right" evidence="18">
        <dbReference type="Rhea" id="RHEA:61837"/>
    </physiologicalReaction>
</comment>
<dbReference type="CDD" id="cd13216">
    <property type="entry name" value="PH-GRAM2_AGT26"/>
    <property type="match status" value="1"/>
</dbReference>
<dbReference type="PROSITE" id="PS50003">
    <property type="entry name" value="PH_DOMAIN"/>
    <property type="match status" value="1"/>
</dbReference>
<dbReference type="PANTHER" id="PTHR48050:SF25">
    <property type="entry name" value="STEROL 3-BETA-GLUCOSYLTRANSFERASE"/>
    <property type="match status" value="1"/>
</dbReference>
<feature type="compositionally biased region" description="Basic and acidic residues" evidence="20">
    <location>
        <begin position="1"/>
        <end position="29"/>
    </location>
</feature>
<dbReference type="SUPFAM" id="SSF50729">
    <property type="entry name" value="PH domain-like"/>
    <property type="match status" value="1"/>
</dbReference>
<dbReference type="Proteomes" id="UP000187013">
    <property type="component" value="Unassembled WGS sequence"/>
</dbReference>
<dbReference type="InterPro" id="IPR002213">
    <property type="entry name" value="UDP_glucos_trans"/>
</dbReference>
<protein>
    <recommendedName>
        <fullName evidence="5">Sterol 3-beta-glucosyltransferase</fullName>
        <ecNumber evidence="4">2.4.1.173</ecNumber>
    </recommendedName>
    <alternativeName>
        <fullName evidence="17">Autophagy-related protein 26</fullName>
    </alternativeName>
</protein>
<dbReference type="SMART" id="SM00568">
    <property type="entry name" value="GRAM"/>
    <property type="match status" value="2"/>
</dbReference>
<dbReference type="FunFam" id="3.40.50.2000:FF:000029">
    <property type="entry name" value="Sterol 3-beta-glucosyltransferase"/>
    <property type="match status" value="1"/>
</dbReference>
<comment type="similarity">
    <text evidence="3">Belongs to the glycosyltransferase 28 family.</text>
</comment>
<feature type="compositionally biased region" description="Low complexity" evidence="20">
    <location>
        <begin position="519"/>
        <end position="529"/>
    </location>
</feature>
<evidence type="ECO:0000256" key="2">
    <source>
        <dbReference type="ARBA" id="ARBA00004496"/>
    </source>
</evidence>
<dbReference type="FunFam" id="2.30.29.30:FF:000303">
    <property type="entry name" value="Sterol 3-beta-glucosyltransferase"/>
    <property type="match status" value="1"/>
</dbReference>
<dbReference type="Pfam" id="PF06722">
    <property type="entry name" value="EryCIII-like_C"/>
    <property type="match status" value="1"/>
</dbReference>
<evidence type="ECO:0000256" key="15">
    <source>
        <dbReference type="ARBA" id="ARBA00023166"/>
    </source>
</evidence>
<dbReference type="InterPro" id="IPR048065">
    <property type="entry name" value="ATG26_PH_GRAM2"/>
</dbReference>
<evidence type="ECO:0000256" key="20">
    <source>
        <dbReference type="SAM" id="MobiDB-lite"/>
    </source>
</evidence>
<dbReference type="InterPro" id="IPR010610">
    <property type="entry name" value="EryCIII-like_C"/>
</dbReference>
<keyword evidence="10" id="KW-0677">Repeat</keyword>
<dbReference type="GO" id="GO:0016020">
    <property type="term" value="C:membrane"/>
    <property type="evidence" value="ECO:0007669"/>
    <property type="project" value="UniProtKB-SubCell"/>
</dbReference>
<feature type="compositionally biased region" description="Polar residues" evidence="20">
    <location>
        <begin position="30"/>
        <end position="69"/>
    </location>
</feature>
<evidence type="ECO:0000256" key="10">
    <source>
        <dbReference type="ARBA" id="ARBA00022737"/>
    </source>
</evidence>
<evidence type="ECO:0000256" key="5">
    <source>
        <dbReference type="ARBA" id="ARBA00017894"/>
    </source>
</evidence>
<evidence type="ECO:0000313" key="22">
    <source>
        <dbReference type="EMBL" id="GAV48532.1"/>
    </source>
</evidence>
<feature type="compositionally biased region" description="Low complexity" evidence="20">
    <location>
        <begin position="480"/>
        <end position="491"/>
    </location>
</feature>
<evidence type="ECO:0000256" key="19">
    <source>
        <dbReference type="ARBA" id="ARBA00049453"/>
    </source>
</evidence>
<evidence type="ECO:0000256" key="1">
    <source>
        <dbReference type="ARBA" id="ARBA00004170"/>
    </source>
</evidence>
<keyword evidence="15" id="KW-1207">Sterol metabolism</keyword>
<dbReference type="GO" id="GO:0005737">
    <property type="term" value="C:cytoplasm"/>
    <property type="evidence" value="ECO:0007669"/>
    <property type="project" value="UniProtKB-SubCell"/>
</dbReference>
<feature type="region of interest" description="Disordered" evidence="20">
    <location>
        <begin position="433"/>
        <end position="579"/>
    </location>
</feature>
<evidence type="ECO:0000256" key="18">
    <source>
        <dbReference type="ARBA" id="ARBA00047886"/>
    </source>
</evidence>
<dbReference type="InterPro" id="IPR011993">
    <property type="entry name" value="PH-like_dom_sf"/>
</dbReference>
<dbReference type="Pfam" id="PF00169">
    <property type="entry name" value="PH"/>
    <property type="match status" value="1"/>
</dbReference>
<keyword evidence="16" id="KW-0753">Steroid metabolism</keyword>
<keyword evidence="13" id="KW-0443">Lipid metabolism</keyword>
<proteinExistence type="inferred from homology"/>
<evidence type="ECO:0000256" key="11">
    <source>
        <dbReference type="ARBA" id="ARBA00022955"/>
    </source>
</evidence>
<dbReference type="OrthoDB" id="10261837at2759"/>
<comment type="caution">
    <text evidence="22">The sequence shown here is derived from an EMBL/GenBank/DDBJ whole genome shotgun (WGS) entry which is preliminary data.</text>
</comment>
<evidence type="ECO:0000259" key="21">
    <source>
        <dbReference type="PROSITE" id="PS50003"/>
    </source>
</evidence>
<evidence type="ECO:0000256" key="16">
    <source>
        <dbReference type="ARBA" id="ARBA00023221"/>
    </source>
</evidence>
<dbReference type="EC" id="2.4.1.173" evidence="4"/>
<dbReference type="InterPro" id="IPR004182">
    <property type="entry name" value="GRAM"/>
</dbReference>
<feature type="domain" description="PH" evidence="21">
    <location>
        <begin position="254"/>
        <end position="352"/>
    </location>
</feature>
<sequence length="1252" mass="138786">MDIKGKVPFLRKVEGSLKKGESSKNKEKPSQSNKISSSTPSAQTSTGKANAYLQATNVLGSELSPQRISRQVEENQDDSEDSEGPDTAEGEYAAKSLVRLLTTASVVAGMGEQQQANDVADDLDGGDIDSEDFVDAKSKVSADFANTSETVDVSKVYVANEQEESDGTTTSRSPGFDLSVEPVGKNRDYLSSLDDTTKRTMVDKLMDHFKLNEDEKFVGDFPAFLLKDVLIQGQIYLTSMHLLFFAYLPSNSDEVQLSGNLNVHSRIRGSTRYWAVLRNQSLSLYSSPTEIYFPELEIDLKNTASITAIQSRSTGKPTSSFKIGTKKRTFTFSADSDFAAKSWTNALKKQYFAAQNANHNSVSLKIPLVNATEVIDEPIVEYASTVRVKALESSTSRVNVEFVFVFLDDSSTSLKRRIDAQIESLQQSDIPSLARVPSNGQSVVSDSTDASSAIVNPSDAEVSVTGKSPKKNPHRHHLLPHLSLHQGPLSSGEKYGAGALSSLKPRFGSKRHGNRDPDASGSSATSPSSLKGAGETSETSVQEFNTKAHVTTDGNSWSSSTDIDEHESPNSTESKKGHQRKYFRHGLWNNKPIHYRNNAIPFSDEDPCLASPDENKEANERFREHFHLNPSDNLVGAYFSHLSRNVPVYGKVYLSEDIMGFRSLLPGTHTKMNLPLIDVEACYKEQGSIFGYEGLILVVRGNDELCFEFSSTEARDDAERIILERMKALKTKRRETMSPTTNILEIDPHFAKMKLVEDKINARGIDAPLLVDKNPYYETTVKPHGKRLKIGLLTIGSRGDVQPYIAFGKGLQKEGHDVVIITHGEFREFVETHGIAFDEVAGNPAELMSLMVEHESLNVGLLKDAATNFKSWIAQLLQTSWEACVRSKIDVLVESPSAMAGIHIAEALQIPYMRAFTMPWTRTRAYPHAFIVPDQPKGGNYNYMTHVLWENIFWKGISGQVNKWRVETLKLPKTNLELMQQNKVPFLYNVSPTIFPPAIDFCEWVKVTGYWFLDEKQSYAPPPDLEAFIAKARELNKKLVYIGFGSIVVSDAKEMTKAISEAVLEADVYCILNKGWSDRLSSKSDQKQIEVPLPKSIYNAGSIPHDWLFPQMDAVVHHGGSGTTGASLKAGCPTIVKPFFGDQYFYATRVKDTGAGIALRKLTSKSLARALLEATHNEKMKLKAQEVKEKIGLENGVKTAINCLYTELEYARSLVIAKAEQRNNTKSRFIEVPSFSAPKLPDLNLEKTFAFL</sequence>
<dbReference type="GO" id="GO:0005975">
    <property type="term" value="P:carbohydrate metabolic process"/>
    <property type="evidence" value="ECO:0007669"/>
    <property type="project" value="InterPro"/>
</dbReference>
<dbReference type="PANTHER" id="PTHR48050">
    <property type="entry name" value="STEROL 3-BETA-GLUCOSYLTRANSFERASE"/>
    <property type="match status" value="1"/>
</dbReference>
<dbReference type="InterPro" id="IPR001849">
    <property type="entry name" value="PH_domain"/>
</dbReference>
<dbReference type="Pfam" id="PF03033">
    <property type="entry name" value="Glyco_transf_28"/>
    <property type="match status" value="1"/>
</dbReference>
<reference evidence="22 23" key="1">
    <citation type="submission" date="2016-08" db="EMBL/GenBank/DDBJ databases">
        <title>Draft genome sequence of allopolyploid Zygosaccharomyces rouxii.</title>
        <authorList>
            <person name="Watanabe J."/>
            <person name="Uehara K."/>
            <person name="Mogi Y."/>
            <person name="Tsukioka Y."/>
        </authorList>
    </citation>
    <scope>NUCLEOTIDE SEQUENCE [LARGE SCALE GENOMIC DNA]</scope>
    <source>
        <strain evidence="22 23">NBRC 110957</strain>
    </source>
</reference>
<feature type="region of interest" description="Disordered" evidence="20">
    <location>
        <begin position="159"/>
        <end position="178"/>
    </location>
</feature>
<dbReference type="Pfam" id="PF02893">
    <property type="entry name" value="GRAM"/>
    <property type="match status" value="2"/>
</dbReference>
<evidence type="ECO:0000256" key="8">
    <source>
        <dbReference type="ARBA" id="ARBA00022676"/>
    </source>
</evidence>
<dbReference type="FunFam" id="2.30.29.30:FF:000391">
    <property type="entry name" value="Sterol 3-beta-glucosyltransferase"/>
    <property type="match status" value="1"/>
</dbReference>
<dbReference type="FunFam" id="3.40.50.2000:FF:000009">
    <property type="entry name" value="Sterol 3-beta-glucosyltransferase UGT80A2"/>
    <property type="match status" value="1"/>
</dbReference>
<dbReference type="InterPro" id="IPR048066">
    <property type="entry name" value="ATG26_PH_GRAM1"/>
</dbReference>
<dbReference type="CDD" id="cd13215">
    <property type="entry name" value="PH-GRAM1_AGT26"/>
    <property type="match status" value="1"/>
</dbReference>
<dbReference type="SUPFAM" id="SSF53756">
    <property type="entry name" value="UDP-Glycosyltransferase/glycogen phosphorylase"/>
    <property type="match status" value="1"/>
</dbReference>
<evidence type="ECO:0000256" key="17">
    <source>
        <dbReference type="ARBA" id="ARBA00029843"/>
    </source>
</evidence>
<dbReference type="SMART" id="SM00233">
    <property type="entry name" value="PH"/>
    <property type="match status" value="1"/>
</dbReference>
<dbReference type="InterPro" id="IPR050426">
    <property type="entry name" value="Glycosyltransferase_28"/>
</dbReference>
<dbReference type="InterPro" id="IPR004276">
    <property type="entry name" value="GlycoTrans_28_N"/>
</dbReference>
<feature type="compositionally biased region" description="Polar residues" evidence="20">
    <location>
        <begin position="536"/>
        <end position="561"/>
    </location>
</feature>
<keyword evidence="6" id="KW-0963">Cytoplasm</keyword>
<evidence type="ECO:0000256" key="3">
    <source>
        <dbReference type="ARBA" id="ARBA00006962"/>
    </source>
</evidence>
<evidence type="ECO:0000313" key="23">
    <source>
        <dbReference type="Proteomes" id="UP000187013"/>
    </source>
</evidence>
<keyword evidence="14" id="KW-0472">Membrane</keyword>
<evidence type="ECO:0000256" key="6">
    <source>
        <dbReference type="ARBA" id="ARBA00022490"/>
    </source>
</evidence>
<feature type="compositionally biased region" description="Acidic residues" evidence="20">
    <location>
        <begin position="74"/>
        <end position="89"/>
    </location>
</feature>
<evidence type="ECO:0000256" key="9">
    <source>
        <dbReference type="ARBA" id="ARBA00022679"/>
    </source>
</evidence>